<dbReference type="EMBL" id="CP127527">
    <property type="protein sequence ID" value="XRI75926.1"/>
    <property type="molecule type" value="Genomic_DNA"/>
</dbReference>
<gene>
    <name evidence="1" type="ORF">EC580_008035</name>
</gene>
<dbReference type="Proteomes" id="UP000271650">
    <property type="component" value="Chromosome"/>
</dbReference>
<evidence type="ECO:0000313" key="2">
    <source>
        <dbReference type="Proteomes" id="UP000271650"/>
    </source>
</evidence>
<reference evidence="1 2" key="1">
    <citation type="journal article" date="2019" name="Int. J. Syst. Evol. Microbiol.">
        <title>Acidithiobacillus sulfuriphilus sp. nov.: an extremely acidophilic sulfur-oxidizing chemolithotroph isolated from a neutral pH environment.</title>
        <authorList>
            <person name="Falagan C."/>
            <person name="Moya-Beltran A."/>
            <person name="Castro M."/>
            <person name="Quatrini R."/>
            <person name="Johnson D.B."/>
        </authorList>
    </citation>
    <scope>NUCLEOTIDE SEQUENCE [LARGE SCALE GENOMIC DNA]</scope>
    <source>
        <strain evidence="1 2">CJ-2</strain>
    </source>
</reference>
<keyword evidence="2" id="KW-1185">Reference proteome</keyword>
<organism evidence="1 2">
    <name type="scientific">Acidithiobacillus sulfuriphilus</name>
    <dbReference type="NCBI Taxonomy" id="1867749"/>
    <lineage>
        <taxon>Bacteria</taxon>
        <taxon>Pseudomonadati</taxon>
        <taxon>Pseudomonadota</taxon>
        <taxon>Acidithiobacillia</taxon>
        <taxon>Acidithiobacillales</taxon>
        <taxon>Acidithiobacillaceae</taxon>
        <taxon>Acidithiobacillus</taxon>
    </lineage>
</organism>
<evidence type="ECO:0000313" key="1">
    <source>
        <dbReference type="EMBL" id="XRI75926.1"/>
    </source>
</evidence>
<protein>
    <submittedName>
        <fullName evidence="1">Uncharacterized protein</fullName>
    </submittedName>
</protein>
<proteinExistence type="predicted"/>
<accession>A0ACD5HK57</accession>
<sequence>MPDVDQEMTAFDQKATGLIMSPSNGTCHNLEMLAKEDSIWLNRHKTEVVVKLDLFPKSRD</sequence>
<name>A0ACD5HK57_9PROT</name>